<protein>
    <submittedName>
        <fullName evidence="1">Uncharacterized protein</fullName>
    </submittedName>
</protein>
<dbReference type="AlphaFoldDB" id="A0A073HZB3"/>
<accession>A0A073HZB3</accession>
<name>A0A073HZB3_9SPIT</name>
<evidence type="ECO:0000313" key="1">
    <source>
        <dbReference type="EMBL" id="KEJ82516.1"/>
    </source>
</evidence>
<dbReference type="Proteomes" id="UP000053232">
    <property type="component" value="Unassembled WGS sequence"/>
</dbReference>
<organism evidence="1 2">
    <name type="scientific">Oxytricha trifallax</name>
    <dbReference type="NCBI Taxonomy" id="1172189"/>
    <lineage>
        <taxon>Eukaryota</taxon>
        <taxon>Sar</taxon>
        <taxon>Alveolata</taxon>
        <taxon>Ciliophora</taxon>
        <taxon>Intramacronucleata</taxon>
        <taxon>Spirotrichea</taxon>
        <taxon>Stichotrichia</taxon>
        <taxon>Sporadotrichida</taxon>
        <taxon>Oxytrichidae</taxon>
        <taxon>Oxytrichinae</taxon>
        <taxon>Oxytricha</taxon>
    </lineage>
</organism>
<comment type="caution">
    <text evidence="1">The sequence shown here is derived from an EMBL/GenBank/DDBJ whole genome shotgun (WGS) entry which is preliminary data.</text>
</comment>
<proteinExistence type="predicted"/>
<keyword evidence="2" id="KW-1185">Reference proteome</keyword>
<sequence>MECTYQQGGRGILKQFTVLAALVSVSTNGVPTHSGTKDLHNDFFAVNSAGPDTKREGVIIEQVAANTSLPLTNTLSVPCVYTNSLSANKVATSCSSQSQCTKYYLKYAITNPPTAQRVTSIV</sequence>
<gene>
    <name evidence="1" type="ORF">OXYTRIMIC_001</name>
</gene>
<dbReference type="EMBL" id="ARYC01017974">
    <property type="protein sequence ID" value="KEJ82516.1"/>
    <property type="molecule type" value="Genomic_DNA"/>
</dbReference>
<evidence type="ECO:0000313" key="2">
    <source>
        <dbReference type="Proteomes" id="UP000053232"/>
    </source>
</evidence>
<reference evidence="2" key="1">
    <citation type="journal article" date="2014" name="Cell">
        <title>The Architecture of a Scrambled Genome Reveals Massive Levels of Genomic Rearrangement during Development.</title>
        <authorList>
            <person name="Chen X."/>
            <person name="Bracht J.R."/>
            <person name="Goldman A.D."/>
            <person name="Dolzhenko E."/>
            <person name="Clay D.M."/>
            <person name="Swart E.C."/>
            <person name="Perlman D.H."/>
            <person name="Doak T.G."/>
            <person name="Stuart A."/>
            <person name="Amemiya C.T."/>
            <person name="Sebra R.P."/>
            <person name="Landweber L.F."/>
        </authorList>
    </citation>
    <scope>NUCLEOTIDE SEQUENCE [LARGE SCALE GENOMIC DNA]</scope>
    <source>
        <strain evidence="2">JRB310</strain>
    </source>
</reference>